<comment type="function">
    <text evidence="6">The UvrABC repair system catalyzes the recognition and processing of DNA lesions. UvrC both incises the 5' and 3' sides of the lesion. The N-terminal half is responsible for the 3' incision and the C-terminal half is responsible for the 5' incision.</text>
</comment>
<evidence type="ECO:0000259" key="8">
    <source>
        <dbReference type="PROSITE" id="PS50164"/>
    </source>
</evidence>
<dbReference type="CDD" id="cd10434">
    <property type="entry name" value="GIY-YIG_UvrC_Cho"/>
    <property type="match status" value="1"/>
</dbReference>
<keyword evidence="11" id="KW-1185">Reference proteome</keyword>
<keyword evidence="1 6" id="KW-0963">Cytoplasm</keyword>
<proteinExistence type="inferred from homology"/>
<dbReference type="InterPro" id="IPR035901">
    <property type="entry name" value="GIY-YIG_endonuc_sf"/>
</dbReference>
<dbReference type="FunFam" id="3.40.1440.10:FF:000001">
    <property type="entry name" value="UvrABC system protein C"/>
    <property type="match status" value="1"/>
</dbReference>
<dbReference type="GO" id="GO:0009381">
    <property type="term" value="F:excinuclease ABC activity"/>
    <property type="evidence" value="ECO:0007669"/>
    <property type="project" value="UniProtKB-UniRule"/>
</dbReference>
<dbReference type="Proteomes" id="UP000295773">
    <property type="component" value="Unassembled WGS sequence"/>
</dbReference>
<dbReference type="InterPro" id="IPR001162">
    <property type="entry name" value="UvrC_RNase_H_dom"/>
</dbReference>
<evidence type="ECO:0000256" key="3">
    <source>
        <dbReference type="ARBA" id="ARBA00022769"/>
    </source>
</evidence>
<dbReference type="Pfam" id="PF08459">
    <property type="entry name" value="UvrC_RNaseH_dom"/>
    <property type="match status" value="1"/>
</dbReference>
<dbReference type="Pfam" id="PF22920">
    <property type="entry name" value="UvrC_RNaseH"/>
    <property type="match status" value="1"/>
</dbReference>
<evidence type="ECO:0000256" key="1">
    <source>
        <dbReference type="ARBA" id="ARBA00022490"/>
    </source>
</evidence>
<evidence type="ECO:0000256" key="2">
    <source>
        <dbReference type="ARBA" id="ARBA00022763"/>
    </source>
</evidence>
<dbReference type="SUPFAM" id="SSF47781">
    <property type="entry name" value="RuvA domain 2-like"/>
    <property type="match status" value="1"/>
</dbReference>
<protein>
    <recommendedName>
        <fullName evidence="6">UvrABC system protein C</fullName>
        <shortName evidence="6">Protein UvrC</shortName>
    </recommendedName>
    <alternativeName>
        <fullName evidence="6">Excinuclease ABC subunit C</fullName>
    </alternativeName>
</protein>
<dbReference type="InterPro" id="IPR050066">
    <property type="entry name" value="UvrABC_protein_C"/>
</dbReference>
<evidence type="ECO:0000313" key="11">
    <source>
        <dbReference type="Proteomes" id="UP000295773"/>
    </source>
</evidence>
<evidence type="ECO:0000256" key="5">
    <source>
        <dbReference type="ARBA" id="ARBA00023204"/>
    </source>
</evidence>
<evidence type="ECO:0000256" key="7">
    <source>
        <dbReference type="SAM" id="Coils"/>
    </source>
</evidence>
<keyword evidence="3 6" id="KW-0228">DNA excision</keyword>
<dbReference type="InterPro" id="IPR047296">
    <property type="entry name" value="GIY-YIG_UvrC_Cho"/>
</dbReference>
<keyword evidence="6" id="KW-0742">SOS response</keyword>
<comment type="subunit">
    <text evidence="6">Interacts with UvrB in an incision complex.</text>
</comment>
<accession>A0A4R3TMF0</accession>
<feature type="coiled-coil region" evidence="7">
    <location>
        <begin position="194"/>
        <end position="221"/>
    </location>
</feature>
<name>A0A4R3TMF0_9FIRM</name>
<keyword evidence="2 6" id="KW-0227">DNA damage</keyword>
<dbReference type="RefSeq" id="WP_132223966.1">
    <property type="nucleotide sequence ID" value="NZ_JANKBG010000003.1"/>
</dbReference>
<dbReference type="GO" id="GO:0003677">
    <property type="term" value="F:DNA binding"/>
    <property type="evidence" value="ECO:0007669"/>
    <property type="project" value="UniProtKB-UniRule"/>
</dbReference>
<dbReference type="Gene3D" id="1.10.150.20">
    <property type="entry name" value="5' to 3' exonuclease, C-terminal subdomain"/>
    <property type="match status" value="1"/>
</dbReference>
<dbReference type="EMBL" id="SMBP01000003">
    <property type="protein sequence ID" value="TCU62768.1"/>
    <property type="molecule type" value="Genomic_DNA"/>
</dbReference>
<evidence type="ECO:0000256" key="6">
    <source>
        <dbReference type="HAMAP-Rule" id="MF_00203"/>
    </source>
</evidence>
<dbReference type="Gene3D" id="3.30.420.340">
    <property type="entry name" value="UvrC, RNAse H endonuclease domain"/>
    <property type="match status" value="1"/>
</dbReference>
<dbReference type="PANTHER" id="PTHR30562">
    <property type="entry name" value="UVRC/OXIDOREDUCTASE"/>
    <property type="match status" value="1"/>
</dbReference>
<dbReference type="PROSITE" id="PS50164">
    <property type="entry name" value="GIY_YIG"/>
    <property type="match status" value="1"/>
</dbReference>
<evidence type="ECO:0000259" key="9">
    <source>
        <dbReference type="PROSITE" id="PS50165"/>
    </source>
</evidence>
<dbReference type="AlphaFoldDB" id="A0A4R3TMF0"/>
<evidence type="ECO:0000313" key="10">
    <source>
        <dbReference type="EMBL" id="TCU62768.1"/>
    </source>
</evidence>
<keyword evidence="4 6" id="KW-0267">Excision nuclease</keyword>
<dbReference type="InterPro" id="IPR010994">
    <property type="entry name" value="RuvA_2-like"/>
</dbReference>
<dbReference type="Gene3D" id="3.40.1440.10">
    <property type="entry name" value="GIY-YIG endonuclease"/>
    <property type="match status" value="1"/>
</dbReference>
<evidence type="ECO:0000256" key="4">
    <source>
        <dbReference type="ARBA" id="ARBA00022881"/>
    </source>
</evidence>
<dbReference type="InterPro" id="IPR036876">
    <property type="entry name" value="UVR_dom_sf"/>
</dbReference>
<dbReference type="InterPro" id="IPR000305">
    <property type="entry name" value="GIY-YIG_endonuc"/>
</dbReference>
<dbReference type="SUPFAM" id="SSF46600">
    <property type="entry name" value="C-terminal UvrC-binding domain of UvrB"/>
    <property type="match status" value="1"/>
</dbReference>
<keyword evidence="7" id="KW-0175">Coiled coil</keyword>
<dbReference type="Pfam" id="PF01541">
    <property type="entry name" value="GIY-YIG"/>
    <property type="match status" value="1"/>
</dbReference>
<dbReference type="PROSITE" id="PS50165">
    <property type="entry name" value="UVRC"/>
    <property type="match status" value="1"/>
</dbReference>
<dbReference type="Pfam" id="PF14520">
    <property type="entry name" value="HHH_5"/>
    <property type="match status" value="1"/>
</dbReference>
<comment type="subcellular location">
    <subcellularLocation>
        <location evidence="6">Cytoplasm</location>
    </subcellularLocation>
</comment>
<dbReference type="NCBIfam" id="TIGR00194">
    <property type="entry name" value="uvrC"/>
    <property type="match status" value="1"/>
</dbReference>
<dbReference type="SMART" id="SM00465">
    <property type="entry name" value="GIYc"/>
    <property type="match status" value="1"/>
</dbReference>
<dbReference type="GO" id="GO:0009380">
    <property type="term" value="C:excinuclease repair complex"/>
    <property type="evidence" value="ECO:0007669"/>
    <property type="project" value="InterPro"/>
</dbReference>
<reference evidence="10 11" key="1">
    <citation type="submission" date="2019-03" db="EMBL/GenBank/DDBJ databases">
        <title>Genomic Encyclopedia of Type Strains, Phase IV (KMG-IV): sequencing the most valuable type-strain genomes for metagenomic binning, comparative biology and taxonomic classification.</title>
        <authorList>
            <person name="Goeker M."/>
        </authorList>
    </citation>
    <scope>NUCLEOTIDE SEQUENCE [LARGE SCALE GENOMIC DNA]</scope>
    <source>
        <strain evidence="10 11">DSM 29481</strain>
    </source>
</reference>
<dbReference type="SUPFAM" id="SSF82771">
    <property type="entry name" value="GIY-YIG endonuclease"/>
    <property type="match status" value="1"/>
</dbReference>
<organism evidence="10 11">
    <name type="scientific">Longicatena caecimuris</name>
    <dbReference type="NCBI Taxonomy" id="1796635"/>
    <lineage>
        <taxon>Bacteria</taxon>
        <taxon>Bacillati</taxon>
        <taxon>Bacillota</taxon>
        <taxon>Erysipelotrichia</taxon>
        <taxon>Erysipelotrichales</taxon>
        <taxon>Erysipelotrichaceae</taxon>
        <taxon>Longicatena</taxon>
    </lineage>
</organism>
<dbReference type="InterPro" id="IPR004791">
    <property type="entry name" value="UvrC"/>
</dbReference>
<dbReference type="InterPro" id="IPR038476">
    <property type="entry name" value="UvrC_RNase_H_dom_sf"/>
</dbReference>
<dbReference type="GO" id="GO:0009432">
    <property type="term" value="P:SOS response"/>
    <property type="evidence" value="ECO:0007669"/>
    <property type="project" value="UniProtKB-UniRule"/>
</dbReference>
<dbReference type="HAMAP" id="MF_00203">
    <property type="entry name" value="UvrC"/>
    <property type="match status" value="1"/>
</dbReference>
<comment type="similarity">
    <text evidence="6">Belongs to the UvrC family.</text>
</comment>
<dbReference type="GO" id="GO:0006289">
    <property type="term" value="P:nucleotide-excision repair"/>
    <property type="evidence" value="ECO:0007669"/>
    <property type="project" value="UniProtKB-UniRule"/>
</dbReference>
<sequence length="593" mass="68753">MANMAKIQDKLAILPALPGCYLMKNIDGDIIYVGKAKKLKNRVRQYFVGAHDFKTTRLVANIDDFEYIVTGSEKEALLLEINLIKKHTPPYNIMFMDDKTYPYIKLTKEKAPILRVVRNTKDRKAEYFGPFPDSGAAWETMKLLNQLYPLRKCRHLPKKACLYYHMGQCLAPCEQAIDEKVYADMANGIRKFLKGDVKEILTQLKADMQQASEELAFEKAQEKLNLIHAIEHVTAKQQIDFKDHKDRDVFGYYVDKGYISIQGFFVRGGKLLERELSIQPLYEQPQDAFISFILQYYTKNPLPQEILLPKEYEIEHLQEILSEAKILQPLRGDKLKLVEMVLANAKNAHQQKFELVERKESRREEAMQQLCQLLHKDIHRIELFDNSHISGAFNVSGMVVFKDGEPSRQDYRTYRLGEYVSDLDSMKEVVYRRYFRLLKEKGRFPDLLIVDGGYLQIEAAKEIIEALDVPVTLCGLVKNDNHRTANLMNAEGEILPVERDSSLFFLLTQMQDEVHRFAISYHRKLRGKAMTKSILDEVEGIGEVRKKEIWKHFKSLKRLKEADVDEIAQVVPRKVAQNIFNILHSTDQIESDA</sequence>
<dbReference type="GO" id="GO:0005737">
    <property type="term" value="C:cytoplasm"/>
    <property type="evidence" value="ECO:0007669"/>
    <property type="project" value="UniProtKB-SubCell"/>
</dbReference>
<comment type="caution">
    <text evidence="10">The sequence shown here is derived from an EMBL/GenBank/DDBJ whole genome shotgun (WGS) entry which is preliminary data.</text>
</comment>
<feature type="domain" description="GIY-YIG" evidence="8">
    <location>
        <begin position="16"/>
        <end position="93"/>
    </location>
</feature>
<gene>
    <name evidence="6" type="primary">uvrC</name>
    <name evidence="10" type="ORF">EDD61_103183</name>
</gene>
<dbReference type="PANTHER" id="PTHR30562:SF1">
    <property type="entry name" value="UVRABC SYSTEM PROTEIN C"/>
    <property type="match status" value="1"/>
</dbReference>
<feature type="domain" description="UvrC family homology region profile" evidence="9">
    <location>
        <begin position="249"/>
        <end position="464"/>
    </location>
</feature>
<keyword evidence="5 6" id="KW-0234">DNA repair</keyword>